<dbReference type="Proteomes" id="UP000294951">
    <property type="component" value="Unassembled WGS sequence"/>
</dbReference>
<dbReference type="Proteomes" id="UP000234439">
    <property type="component" value="Unassembled WGS sequence"/>
</dbReference>
<dbReference type="EMBL" id="QOHW01000017">
    <property type="protein sequence ID" value="RBZ19579.1"/>
    <property type="molecule type" value="Genomic_DNA"/>
</dbReference>
<evidence type="ECO:0000313" key="12">
    <source>
        <dbReference type="EMBL" id="TYL75568.1"/>
    </source>
</evidence>
<dbReference type="EMBL" id="JACXTH010000001">
    <property type="protein sequence ID" value="MBD3704164.1"/>
    <property type="molecule type" value="Genomic_DNA"/>
</dbReference>
<evidence type="ECO:0000313" key="4">
    <source>
        <dbReference type="EMBL" id="OVF74863.1"/>
    </source>
</evidence>
<reference evidence="11 18" key="10">
    <citation type="submission" date="2019-03" db="EMBL/GenBank/DDBJ databases">
        <title>Multidrug-Resistant Klebsiella pneumoniae Clinical Bloodstream Isolates in Shanghai, China.</title>
        <authorList>
            <person name="Wang S."/>
        </authorList>
    </citation>
    <scope>NUCLEOTIDE SEQUENCE [LARGE SCALE GENOMIC DNA]</scope>
    <source>
        <strain evidence="11 18">RJ1071</strain>
    </source>
</reference>
<dbReference type="Proteomes" id="UP000468995">
    <property type="component" value="Unassembled WGS sequence"/>
</dbReference>
<name>A0A1L5SWE0_KLEPN</name>
<dbReference type="Proteomes" id="UP000622731">
    <property type="component" value="Unassembled WGS sequence"/>
</dbReference>
<dbReference type="Proteomes" id="UP000283322">
    <property type="component" value="Unassembled WGS sequence"/>
</dbReference>
<reference evidence="10 16" key="9">
    <citation type="journal article" date="2019" name="Antimicrob. Agents Chemother.">
        <title>Applying Rapid Whole Genome Sequencing to Predict Phenotypic Antimicrobial Susceptibility Testing Results Among Carbapenem-Resistant Klebsiella pneumoniae Clinical Isolates.</title>
        <authorList>
            <person name="Tamma P.D."/>
            <person name="Fan Y."/>
            <person name="Bergman Y."/>
            <person name="Pertea G."/>
            <person name="Kazmi A."/>
            <person name="Lewis S."/>
            <person name="Carroll K.C."/>
            <person name="Schatz M.C."/>
            <person name="Timp W."/>
            <person name="Simner P.J."/>
        </authorList>
    </citation>
    <scope>NUCLEOTIDE SEQUENCE [LARGE SCALE GENOMIC DNA]</scope>
    <source>
        <strain evidence="10 16">KLPN_104</strain>
    </source>
</reference>
<dbReference type="Proteomes" id="UP000245817">
    <property type="component" value="Unassembled WGS sequence"/>
</dbReference>
<dbReference type="Proteomes" id="UP000196447">
    <property type="component" value="Unassembled WGS sequence"/>
</dbReference>
<evidence type="ECO:0000313" key="13">
    <source>
        <dbReference type="Proteomes" id="UP000196447"/>
    </source>
</evidence>
<dbReference type="EMBL" id="SMTN01000017">
    <property type="protein sequence ID" value="TDJ97731.1"/>
    <property type="molecule type" value="Genomic_DNA"/>
</dbReference>
<accession>A0A1L5SWE0</accession>
<sequence length="86" mass="9674">MQYGHDATLVMRKIISHRLIVMKGWLSGLQFLTAKFVNPAAFSRISRKDAELRRPSHPPRHPLKPQTVMSLTVTFAFLPAASFGCP</sequence>
<organism evidence="9 17">
    <name type="scientific">Klebsiella pneumoniae</name>
    <dbReference type="NCBI Taxonomy" id="573"/>
    <lineage>
        <taxon>Bacteria</taxon>
        <taxon>Pseudomonadati</taxon>
        <taxon>Pseudomonadota</taxon>
        <taxon>Gammaproteobacteria</taxon>
        <taxon>Enterobacterales</taxon>
        <taxon>Enterobacteriaceae</taxon>
        <taxon>Klebsiella/Raoultella group</taxon>
        <taxon>Klebsiella</taxon>
        <taxon>Klebsiella pneumoniae complex</taxon>
    </lineage>
</organism>
<dbReference type="EMBL" id="VSSY01000022">
    <property type="protein sequence ID" value="TYL75568.1"/>
    <property type="molecule type" value="Genomic_DNA"/>
</dbReference>
<reference evidence="10" key="7">
    <citation type="submission" date="2018-10" db="EMBL/GenBank/DDBJ databases">
        <authorList>
            <person name="Fan Y."/>
            <person name="Timp W."/>
            <person name="Bergman Y."/>
            <person name="Tamma P."/>
            <person name="Simner P."/>
        </authorList>
    </citation>
    <scope>NUCLEOTIDE SEQUENCE</scope>
    <source>
        <strain evidence="10">KLPN_104</strain>
    </source>
</reference>
<dbReference type="Proteomes" id="UP000253559">
    <property type="component" value="Unassembled WGS sequence"/>
</dbReference>
<evidence type="ECO:0000313" key="15">
    <source>
        <dbReference type="Proteomes" id="UP000245817"/>
    </source>
</evidence>
<reference evidence="4 13" key="2">
    <citation type="submission" date="2017-03" db="EMBL/GenBank/DDBJ databases">
        <authorList>
            <person name="Fouts D."/>
            <person name="Stalin M.J."/>
            <person name="Chen L."/>
            <person name="Wright M."/>
            <person name="Sutton G."/>
            <person name="Nguyen K."/>
            <person name="Vanduin D."/>
            <person name="Rojas L."/>
            <person name="Hujer A."/>
            <person name="Hujer K."/>
            <person name="Bonomo R."/>
            <person name="Kreiswirth B."/>
            <person name="Adams M."/>
        </authorList>
    </citation>
    <scope>NUCLEOTIDE SEQUENCE [LARGE SCALE GENOMIC DNA]</scope>
    <source>
        <strain evidence="4 13">39383</strain>
    </source>
</reference>
<dbReference type="Proteomes" id="UP000275975">
    <property type="component" value="Unassembled WGS sequence"/>
</dbReference>
<reference evidence="7" key="6">
    <citation type="submission" date="2018-08" db="EMBL/GenBank/DDBJ databases">
        <title>Klebsiella pneumoniae genome sequencing and assembly.</title>
        <authorList>
            <person name="Martins R.C.R."/>
            <person name="Perdigao-Neto L.V."/>
            <person name="Costa S.F."/>
            <person name="Levin A.S.S."/>
        </authorList>
    </citation>
    <scope>NUCLEOTIDE SEQUENCE</scope>
    <source>
        <strain evidence="7">BC_5001</strain>
    </source>
</reference>
<dbReference type="Proteomes" id="UP000322977">
    <property type="component" value="Unassembled WGS sequence"/>
</dbReference>
<evidence type="ECO:0000313" key="14">
    <source>
        <dbReference type="Proteomes" id="UP000234439"/>
    </source>
</evidence>
<evidence type="ECO:0000313" key="6">
    <source>
        <dbReference type="EMBL" id="PVU61510.1"/>
    </source>
</evidence>
<reference evidence="7" key="5">
    <citation type="submission" date="2018-07" db="EMBL/GenBank/DDBJ databases">
        <authorList>
            <person name="Martins R.C."/>
            <person name="Perdigao-Neto L.V."/>
            <person name="Costa S.F."/>
            <person name="Levin A.S.S."/>
        </authorList>
    </citation>
    <scope>NUCLEOTIDE SEQUENCE</scope>
    <source>
        <strain evidence="7">BC_5001</strain>
    </source>
</reference>
<reference evidence="9 17" key="8">
    <citation type="submission" date="2018-10" db="EMBL/GenBank/DDBJ databases">
        <authorList>
            <person name="Vanduin D."/>
            <person name="Fouts D."/>
            <person name="Wright M."/>
            <person name="Sutton G."/>
            <person name="Nguyen K."/>
            <person name="Kreiswirth B."/>
            <person name="Chen L."/>
            <person name="Rojas L."/>
            <person name="Hujer A."/>
            <person name="Hujer K."/>
            <person name="Bonomo R."/>
            <person name="Adams M."/>
        </authorList>
    </citation>
    <scope>NUCLEOTIDE SEQUENCE [LARGE SCALE GENOMIC DNA]</scope>
    <source>
        <strain evidence="9 17">CRK0165</strain>
    </source>
</reference>
<reference evidence="3 20" key="11">
    <citation type="submission" date="2019-07" db="EMBL/GenBank/DDBJ databases">
        <title>Genome sequence of OXA-232-producing Klebsiella pneumoniae ST23 from septicemic neonate.</title>
        <authorList>
            <person name="Mukherjee S."/>
            <person name="Naha S."/>
            <person name="Bhadury P."/>
            <person name="Basu S."/>
        </authorList>
    </citation>
    <scope>NUCLEOTIDE SEQUENCE [LARGE SCALE GENOMIC DNA]</scope>
    <source>
        <strain evidence="3 20">EN5275</strain>
    </source>
</reference>
<reference evidence="6 15" key="3">
    <citation type="submission" date="2017-09" db="EMBL/GenBank/DDBJ databases">
        <title>Molecular Epidemiology of Livestock-Associated Methicillin Resistant Staphylococcus aureus (LA-MRSA) and Extended-Spectrum Beta-Lactamase (ESBL)-Producing Enterobacteriaceae in Pigs and Exposed Workers in Cameroon and South Africa.</title>
        <authorList>
            <person name="Founou L."/>
            <person name="Founou R.C."/>
            <person name="Allam M."/>
            <person name="Ismail A."/>
            <person name="Essack S.Y."/>
        </authorList>
    </citation>
    <scope>NUCLEOTIDE SEQUENCE [LARGE SCALE GENOMIC DNA]</scope>
    <source>
        <strain evidence="6 15">HH516E4IA</strain>
    </source>
</reference>
<reference evidence="12 19" key="12">
    <citation type="submission" date="2019-08" db="EMBL/GenBank/DDBJ databases">
        <title>Phenotypic and genetic characterization of extended-spectrum b-lactamase-producing hypermucoviscous Klebsiella pneumoniae from Chile.</title>
        <authorList>
            <person name="Morales-Leon F."/>
            <person name="Caro C."/>
            <person name="Opazo-Capurro A."/>
            <person name="Lincopan N."/>
            <person name="Dominguez-Yevenes M."/>
            <person name="Lima C."/>
            <person name="Bello-Toledo H."/>
            <person name="Gonzalez-Rocha G."/>
        </authorList>
    </citation>
    <scope>NUCLEOTIDE SEQUENCE [LARGE SCALE GENOMIC DNA]</scope>
    <source>
        <strain evidence="12 19">UCO-494</strain>
    </source>
</reference>
<reference evidence="8" key="4">
    <citation type="submission" date="2018-07" db="EMBL/GenBank/DDBJ databases">
        <title>Draft genome sequence of Klebsiella pneumoniae K293.</title>
        <authorList>
            <person name="He F."/>
        </authorList>
    </citation>
    <scope>NUCLEOTIDE SEQUENCE</scope>
    <source>
        <strain evidence="8">K293</strain>
    </source>
</reference>
<dbReference type="EMBL" id="VINI01000025">
    <property type="protein sequence ID" value="MSS33741.1"/>
    <property type="molecule type" value="Genomic_DNA"/>
</dbReference>
<dbReference type="EMBL" id="MPYG04000088">
    <property type="protein sequence ID" value="ROG97422.1"/>
    <property type="molecule type" value="Genomic_DNA"/>
</dbReference>
<reference evidence="1" key="13">
    <citation type="submission" date="2020-07" db="EMBL/GenBank/DDBJ databases">
        <title>Clinical and genomic characterization of carbapenemase-producing Enterobacterales causing secondary infections during the COVID-19 crisis at a New York City hospital.</title>
        <authorList>
            <person name="Gomez-Simmonds A."/>
            <person name="Annavajhala M.K."/>
            <person name="Uhlemann A.-C."/>
        </authorList>
    </citation>
    <scope>NUCLEOTIDE SEQUENCE</scope>
    <source>
        <strain evidence="2">NK1594</strain>
        <strain evidence="1">NK1596</strain>
    </source>
</reference>
<comment type="caution">
    <text evidence="9">The sequence shown here is derived from an EMBL/GenBank/DDBJ whole genome shotgun (WGS) entry which is preliminary data.</text>
</comment>
<evidence type="ECO:0000313" key="1">
    <source>
        <dbReference type="EMBL" id="MBD3704164.1"/>
    </source>
</evidence>
<dbReference type="EMBL" id="NCMJ01000097">
    <property type="protein sequence ID" value="PLE26359.1"/>
    <property type="molecule type" value="Genomic_DNA"/>
</dbReference>
<dbReference type="EMBL" id="PCFF01000018">
    <property type="protein sequence ID" value="PVU61510.1"/>
    <property type="molecule type" value="Genomic_DNA"/>
</dbReference>
<evidence type="ECO:0000313" key="20">
    <source>
        <dbReference type="Proteomes" id="UP000468995"/>
    </source>
</evidence>
<evidence type="ECO:0000313" key="7">
    <source>
        <dbReference type="EMBL" id="RBZ19579.1"/>
    </source>
</evidence>
<dbReference type="AlphaFoldDB" id="A0A1L5SWE0"/>
<dbReference type="EMBL" id="QRCF01000018">
    <property type="protein sequence ID" value="RDT89686.1"/>
    <property type="molecule type" value="Genomic_DNA"/>
</dbReference>
<gene>
    <name evidence="4" type="ORF">B5L96_08580</name>
    <name evidence="5" type="ORF">B6I68_17510</name>
    <name evidence="9" type="ORF">BL124_00012660</name>
    <name evidence="6" type="ORF">CP554_16690</name>
    <name evidence="7" type="ORF">DM078_20045</name>
    <name evidence="8" type="ORF">DW286_16910</name>
    <name evidence="11" type="ORF">E1814_17500</name>
    <name evidence="10" type="ORF">EAO17_14305</name>
    <name evidence="3" type="ORF">FME62_23515</name>
    <name evidence="12" type="ORF">FXN67_21395</name>
    <name evidence="2" type="ORF">IE988_03620</name>
    <name evidence="1" type="ORF">IE990_07295</name>
</gene>
<reference evidence="5 14" key="1">
    <citation type="journal article" date="2017" name="J. Infect. Dis.">
        <title>An Analysis of the Epidemic of Klebsiella pneumoniae Carbapenemase-Producing K. pneumoniae: Convergence of Two Evolutionary Mechanisms Creates the Perfect Storm.</title>
        <authorList>
            <person name="Rojas L.J."/>
            <person name="Weinstock G.M."/>
            <person name="De La Cadena E."/>
            <person name="Diaz L."/>
            <person name="Rios R."/>
            <person name="Hanson B.M."/>
            <person name="Brown J.S."/>
            <person name="Vats P."/>
            <person name="Phillips D.S."/>
            <person name="Nguyen H."/>
            <person name="Hujer K.M."/>
            <person name="Correa A."/>
            <person name="Adams M.D."/>
            <person name="Perez F."/>
            <person name="Sodergren E."/>
            <person name="Narechania A."/>
            <person name="Planet P.J."/>
            <person name="Villegas M.V."/>
            <person name="Bonomo R.A."/>
            <person name="Arias C.A."/>
        </authorList>
    </citation>
    <scope>NUCLEOTIDE SEQUENCE [LARGE SCALE GENOMIC DNA]</scope>
    <source>
        <strain evidence="5 14">COL-Kpn30</strain>
    </source>
</reference>
<evidence type="ECO:0000313" key="5">
    <source>
        <dbReference type="EMBL" id="PLE26359.1"/>
    </source>
</evidence>
<evidence type="ECO:0000313" key="19">
    <source>
        <dbReference type="Proteomes" id="UP000322977"/>
    </source>
</evidence>
<dbReference type="EMBL" id="NDBK01000040">
    <property type="protein sequence ID" value="OVF74863.1"/>
    <property type="molecule type" value="Genomic_DNA"/>
</dbReference>
<evidence type="ECO:0000313" key="18">
    <source>
        <dbReference type="Proteomes" id="UP000294951"/>
    </source>
</evidence>
<evidence type="ECO:0000313" key="2">
    <source>
        <dbReference type="EMBL" id="MBD3719596.1"/>
    </source>
</evidence>
<evidence type="ECO:0000313" key="8">
    <source>
        <dbReference type="EMBL" id="RDT89686.1"/>
    </source>
</evidence>
<dbReference type="Proteomes" id="UP000652007">
    <property type="component" value="Unassembled WGS sequence"/>
</dbReference>
<evidence type="ECO:0000313" key="3">
    <source>
        <dbReference type="EMBL" id="MSS33741.1"/>
    </source>
</evidence>
<evidence type="ECO:0000313" key="17">
    <source>
        <dbReference type="Proteomes" id="UP000283322"/>
    </source>
</evidence>
<dbReference type="EMBL" id="RDAM01000001">
    <property type="protein sequence ID" value="RRF07309.1"/>
    <property type="molecule type" value="Genomic_DNA"/>
</dbReference>
<protein>
    <submittedName>
        <fullName evidence="9">Uncharacterized protein</fullName>
    </submittedName>
</protein>
<evidence type="ECO:0000313" key="9">
    <source>
        <dbReference type="EMBL" id="ROG97422.1"/>
    </source>
</evidence>
<dbReference type="Proteomes" id="UP000254657">
    <property type="component" value="Unassembled WGS sequence"/>
</dbReference>
<evidence type="ECO:0000313" key="11">
    <source>
        <dbReference type="EMBL" id="TDJ97731.1"/>
    </source>
</evidence>
<dbReference type="EMBL" id="JACXTF010000001">
    <property type="protein sequence ID" value="MBD3719596.1"/>
    <property type="molecule type" value="Genomic_DNA"/>
</dbReference>
<evidence type="ECO:0000313" key="16">
    <source>
        <dbReference type="Proteomes" id="UP000275975"/>
    </source>
</evidence>
<evidence type="ECO:0000313" key="10">
    <source>
        <dbReference type="EMBL" id="RRF07309.1"/>
    </source>
</evidence>
<proteinExistence type="predicted"/>